<accession>A0ABQ5MNE4</accession>
<dbReference type="RefSeq" id="WP_281766561.1">
    <property type="nucleotide sequence ID" value="NZ_BRVO01000005.1"/>
</dbReference>
<keyword evidence="2" id="KW-1185">Reference proteome</keyword>
<evidence type="ECO:0000313" key="2">
    <source>
        <dbReference type="Proteomes" id="UP001143543"/>
    </source>
</evidence>
<sequence length="422" mass="49517">MKEDFLHFLWKFKKLDFTQLKTTEGCNLYIERFGTYNTLSGPDFSNAIVIIDRQYWAGTVEMHLKSSDWFAHGHEKDPAYNNVILHVVWEHDVEVFNSNNQTLPVLELKHYTSLGILNDYQKLLYHKYHFINCEKQLQHTNDFVRSSWLERLYFERLEEKSKLVKQLLKETDNNWEAVLFQMLMKSFGGNINGASFLSIAQSVNFSHVQKLFQNPVQLESVFMGQAGLLSSEIPSAYEKLLRKEYAYVKHKFGLSNTGVLPPQFFKLRPYNFPTLRLSQLAQLYHQHQQLFSLVMSLDKISDYHKVLEVPTSEFWEDHYTFQKQSKRVKKKLSSNFIQLLIINTLIPLRFSFMKYKGEEDMEKLMNLMMALPAEKNAVVAGFKSYKLNVQNALESQSLVQLYHQYCKAHKCLQCSLGVNILK</sequence>
<gene>
    <name evidence="1" type="ORF">Y10_32940</name>
</gene>
<proteinExistence type="predicted"/>
<dbReference type="EMBL" id="BRVO01000005">
    <property type="protein sequence ID" value="GLB50926.1"/>
    <property type="molecule type" value="Genomic_DNA"/>
</dbReference>
<organism evidence="1 2">
    <name type="scientific">Neptunitalea lumnitzerae</name>
    <dbReference type="NCBI Taxonomy" id="2965509"/>
    <lineage>
        <taxon>Bacteria</taxon>
        <taxon>Pseudomonadati</taxon>
        <taxon>Bacteroidota</taxon>
        <taxon>Flavobacteriia</taxon>
        <taxon>Flavobacteriales</taxon>
        <taxon>Flavobacteriaceae</taxon>
        <taxon>Neptunitalea</taxon>
    </lineage>
</organism>
<comment type="caution">
    <text evidence="1">The sequence shown here is derived from an EMBL/GenBank/DDBJ whole genome shotgun (WGS) entry which is preliminary data.</text>
</comment>
<name>A0ABQ5MNE4_9FLAO</name>
<evidence type="ECO:0008006" key="3">
    <source>
        <dbReference type="Google" id="ProtNLM"/>
    </source>
</evidence>
<evidence type="ECO:0000313" key="1">
    <source>
        <dbReference type="EMBL" id="GLB50926.1"/>
    </source>
</evidence>
<dbReference type="InterPro" id="IPR021272">
    <property type="entry name" value="DUF2851"/>
</dbReference>
<dbReference type="Proteomes" id="UP001143543">
    <property type="component" value="Unassembled WGS sequence"/>
</dbReference>
<protein>
    <recommendedName>
        <fullName evidence="3">DUF2851 domain-containing protein</fullName>
    </recommendedName>
</protein>
<dbReference type="Pfam" id="PF11013">
    <property type="entry name" value="DUF2851"/>
    <property type="match status" value="1"/>
</dbReference>
<reference evidence="1" key="1">
    <citation type="submission" date="2022-07" db="EMBL/GenBank/DDBJ databases">
        <title>Taxonomy of Novel Oxalotrophic and Methylotrophic Bacteria.</title>
        <authorList>
            <person name="Sahin N."/>
            <person name="Tani A."/>
        </authorList>
    </citation>
    <scope>NUCLEOTIDE SEQUENCE</scope>
    <source>
        <strain evidence="1">Y10</strain>
    </source>
</reference>